<dbReference type="AlphaFoldDB" id="B9LZA3"/>
<evidence type="ECO:0000313" key="2">
    <source>
        <dbReference type="Proteomes" id="UP000007721"/>
    </source>
</evidence>
<name>B9LZA3_GEODF</name>
<protein>
    <recommendedName>
        <fullName evidence="3">Sulfotransferase</fullName>
    </recommendedName>
</protein>
<dbReference type="KEGG" id="geo:Geob_2302"/>
<gene>
    <name evidence="1" type="ordered locus">Geob_2302</name>
</gene>
<dbReference type="PANTHER" id="PTHR36451:SF1">
    <property type="entry name" value="OMEGA-HYDROXY-BETA-DIHYDROMENAQUINONE-9 SULFOTRANSFERASE STF3"/>
    <property type="match status" value="1"/>
</dbReference>
<keyword evidence="2" id="KW-1185">Reference proteome</keyword>
<proteinExistence type="predicted"/>
<sequence length="430" mass="50278">MTEPSSLTSQLNSNVFFKPGYIRMSRLLTGINSVNNFFQKKGYEFLKLESRALINKCIRRTGLDDFGGEDFCHPLSVLLQSFESDADLNLFGRISVYSEIIRMLCNRLLMVADRKRFPQIDSERIVRPLFITGLPRSGTTFLHALLAQDPKCRAPQVWEVMHPSPPPETASYSSDPRIAKTGKELRWLDILIPYFKRVHLIHERYPQECIAITSHAFMSYVFESMYHVSSYRIWHDKQDKRPVYEFHRWFLQHLQWRSPGTHWVLKAPSHLMALESLLDVYPDADIVVTHRDPLKVLPSCASFTRVLREPFTNGLDNKKIGIEVSSRWEGSAWHSLQFRQSRPHLQKRFFDVNFTDLERDPMSVVNGIYRHFGREIDSSAELAMKTFIAGNPKDKNGAHHYSLEEFGLDRETEKRRFQFYMDHYSIPPEM</sequence>
<evidence type="ECO:0008006" key="3">
    <source>
        <dbReference type="Google" id="ProtNLM"/>
    </source>
</evidence>
<evidence type="ECO:0000313" key="1">
    <source>
        <dbReference type="EMBL" id="ACM20656.1"/>
    </source>
</evidence>
<dbReference type="PANTHER" id="PTHR36451">
    <property type="entry name" value="PAPS-DEPENDENT SULFOTRANSFERASE STF3"/>
    <property type="match status" value="1"/>
</dbReference>
<dbReference type="eggNOG" id="COG0446">
    <property type="taxonomic scope" value="Bacteria"/>
</dbReference>
<dbReference type="Proteomes" id="UP000007721">
    <property type="component" value="Chromosome"/>
</dbReference>
<dbReference type="InterPro" id="IPR027417">
    <property type="entry name" value="P-loop_NTPase"/>
</dbReference>
<accession>B9LZA3</accession>
<dbReference type="Gene3D" id="3.40.50.300">
    <property type="entry name" value="P-loop containing nucleotide triphosphate hydrolases"/>
    <property type="match status" value="1"/>
</dbReference>
<dbReference type="EMBL" id="CP001390">
    <property type="protein sequence ID" value="ACM20656.1"/>
    <property type="molecule type" value="Genomic_DNA"/>
</dbReference>
<organism evidence="1 2">
    <name type="scientific">Geotalea daltonii (strain DSM 22248 / JCM 15807 / FRC-32)</name>
    <name type="common">Geobacter daltonii</name>
    <dbReference type="NCBI Taxonomy" id="316067"/>
    <lineage>
        <taxon>Bacteria</taxon>
        <taxon>Pseudomonadati</taxon>
        <taxon>Thermodesulfobacteriota</taxon>
        <taxon>Desulfuromonadia</taxon>
        <taxon>Geobacterales</taxon>
        <taxon>Geobacteraceae</taxon>
        <taxon>Geotalea</taxon>
    </lineage>
</organism>
<dbReference type="HOGENOM" id="CLU_053496_0_0_7"/>
<dbReference type="Pfam" id="PF13469">
    <property type="entry name" value="Sulfotransfer_3"/>
    <property type="match status" value="1"/>
</dbReference>
<dbReference type="InterPro" id="IPR052736">
    <property type="entry name" value="Stf3_sulfotransferase"/>
</dbReference>
<dbReference type="SUPFAM" id="SSF52540">
    <property type="entry name" value="P-loop containing nucleoside triphosphate hydrolases"/>
    <property type="match status" value="1"/>
</dbReference>
<dbReference type="STRING" id="316067.Geob_2302"/>
<reference evidence="1 2" key="1">
    <citation type="submission" date="2009-01" db="EMBL/GenBank/DDBJ databases">
        <title>Complete sequence of Geobacter sp. FRC-32.</title>
        <authorList>
            <consortium name="US DOE Joint Genome Institute"/>
            <person name="Lucas S."/>
            <person name="Copeland A."/>
            <person name="Lapidus A."/>
            <person name="Glavina del Rio T."/>
            <person name="Dalin E."/>
            <person name="Tice H."/>
            <person name="Bruce D."/>
            <person name="Goodwin L."/>
            <person name="Pitluck S."/>
            <person name="Saunders E."/>
            <person name="Brettin T."/>
            <person name="Detter J.C."/>
            <person name="Han C."/>
            <person name="Larimer F."/>
            <person name="Land M."/>
            <person name="Hauser L."/>
            <person name="Kyrpides N."/>
            <person name="Ovchinnikova G."/>
            <person name="Kostka J."/>
            <person name="Richardson P."/>
        </authorList>
    </citation>
    <scope>NUCLEOTIDE SEQUENCE [LARGE SCALE GENOMIC DNA]</scope>
    <source>
        <strain evidence="2">DSM 22248 / JCM 15807 / FRC-32</strain>
    </source>
</reference>